<sequence length="109" mass="12313">MEDHVGQKLQIANSLLREAIKELEVQNARLQAVLDKLPSLEAILDSMARIQKSIERHISWKKYRQPGGTEGLVHGNLAHHKEALLDYSQVMQTLIFTREAAEKAKGDSQ</sequence>
<gene>
    <name evidence="2" type="ORF">LCGC14_0298080</name>
</gene>
<reference evidence="2" key="1">
    <citation type="journal article" date="2015" name="Nature">
        <title>Complex archaea that bridge the gap between prokaryotes and eukaryotes.</title>
        <authorList>
            <person name="Spang A."/>
            <person name="Saw J.H."/>
            <person name="Jorgensen S.L."/>
            <person name="Zaremba-Niedzwiedzka K."/>
            <person name="Martijn J."/>
            <person name="Lind A.E."/>
            <person name="van Eijk R."/>
            <person name="Schleper C."/>
            <person name="Guy L."/>
            <person name="Ettema T.J."/>
        </authorList>
    </citation>
    <scope>NUCLEOTIDE SEQUENCE</scope>
</reference>
<keyword evidence="1" id="KW-0175">Coiled coil</keyword>
<evidence type="ECO:0000256" key="1">
    <source>
        <dbReference type="SAM" id="Coils"/>
    </source>
</evidence>
<organism evidence="2">
    <name type="scientific">marine sediment metagenome</name>
    <dbReference type="NCBI Taxonomy" id="412755"/>
    <lineage>
        <taxon>unclassified sequences</taxon>
        <taxon>metagenomes</taxon>
        <taxon>ecological metagenomes</taxon>
    </lineage>
</organism>
<dbReference type="EMBL" id="LAZR01000183">
    <property type="protein sequence ID" value="KKN83569.1"/>
    <property type="molecule type" value="Genomic_DNA"/>
</dbReference>
<dbReference type="AlphaFoldDB" id="A0A0F9TW62"/>
<comment type="caution">
    <text evidence="2">The sequence shown here is derived from an EMBL/GenBank/DDBJ whole genome shotgun (WGS) entry which is preliminary data.</text>
</comment>
<protein>
    <submittedName>
        <fullName evidence="2">Uncharacterized protein</fullName>
    </submittedName>
</protein>
<feature type="coiled-coil region" evidence="1">
    <location>
        <begin position="9"/>
        <end position="36"/>
    </location>
</feature>
<evidence type="ECO:0000313" key="2">
    <source>
        <dbReference type="EMBL" id="KKN83569.1"/>
    </source>
</evidence>
<accession>A0A0F9TW62</accession>
<proteinExistence type="predicted"/>
<name>A0A0F9TW62_9ZZZZ</name>